<evidence type="ECO:0000256" key="7">
    <source>
        <dbReference type="ARBA" id="ARBA00023080"/>
    </source>
</evidence>
<keyword evidence="10" id="KW-1185">Reference proteome</keyword>
<evidence type="ECO:0000313" key="9">
    <source>
        <dbReference type="EMBL" id="GAC20159.1"/>
    </source>
</evidence>
<dbReference type="RefSeq" id="WP_007621787.1">
    <property type="nucleotide sequence ID" value="NZ_BAEO01000047.1"/>
</dbReference>
<keyword evidence="4" id="KW-0479">Metal-binding</keyword>
<dbReference type="EC" id="3.5.4.4" evidence="3"/>
<keyword evidence="6" id="KW-0862">Zinc</keyword>
<dbReference type="Proteomes" id="UP000006327">
    <property type="component" value="Unassembled WGS sequence"/>
</dbReference>
<dbReference type="InterPro" id="IPR006330">
    <property type="entry name" value="Ado/ade_deaminase"/>
</dbReference>
<dbReference type="OrthoDB" id="105475at2"/>
<gene>
    <name evidence="9" type="primary">add</name>
    <name evidence="9" type="ORF">GARC_3200</name>
</gene>
<proteinExistence type="inferred from homology"/>
<dbReference type="EMBL" id="BAEO01000047">
    <property type="protein sequence ID" value="GAC20159.1"/>
    <property type="molecule type" value="Genomic_DNA"/>
</dbReference>
<dbReference type="PANTHER" id="PTHR11409">
    <property type="entry name" value="ADENOSINE DEAMINASE"/>
    <property type="match status" value="1"/>
</dbReference>
<dbReference type="PANTHER" id="PTHR11409:SF43">
    <property type="entry name" value="ADENOSINE DEAMINASE"/>
    <property type="match status" value="1"/>
</dbReference>
<comment type="cofactor">
    <cofactor evidence="1">
        <name>Zn(2+)</name>
        <dbReference type="ChEBI" id="CHEBI:29105"/>
    </cofactor>
</comment>
<sequence length="331" mass="36349">MINPNFPLTDLHRHLDGNIRTSTIWQLAQEFSIPLEQQSLEELLQATQVQVKTTDLLAFLQKMELGVSVLASEQACYQVAYENVEDAKIAGLTYAELRFSPVFMAKAHNLPIELVVDAVIAGCKAGSQTYAIPINLIGILSRSFGEATCHQELQALLKAKDDIVALDLAGDEKGFPAIRFKEHFKLARDVGWNITVHAGEADGPQSIWQAIEELGATRIGHGVAAREDHRLMDFMANNGISIECCLTSNFQTGACTDIAEHPIKKFIEKGIVVTLNTDDPGVSGIEIADEYKLAREIVGLSTEQLAQIQLNGVEVAFVEDSFKAGLLEQRY</sequence>
<dbReference type="GO" id="GO:0046103">
    <property type="term" value="P:inosine biosynthetic process"/>
    <property type="evidence" value="ECO:0007669"/>
    <property type="project" value="TreeGrafter"/>
</dbReference>
<dbReference type="InterPro" id="IPR032466">
    <property type="entry name" value="Metal_Hydrolase"/>
</dbReference>
<dbReference type="GO" id="GO:0004000">
    <property type="term" value="F:adenosine deaminase activity"/>
    <property type="evidence" value="ECO:0007669"/>
    <property type="project" value="TreeGrafter"/>
</dbReference>
<dbReference type="Pfam" id="PF00962">
    <property type="entry name" value="A_deaminase"/>
    <property type="match status" value="1"/>
</dbReference>
<dbReference type="AlphaFoldDB" id="K6XHL2"/>
<dbReference type="FunFam" id="3.20.20.140:FF:000009">
    <property type="entry name" value="Adenosine deaminase"/>
    <property type="match status" value="1"/>
</dbReference>
<dbReference type="InterPro" id="IPR001365">
    <property type="entry name" value="A_deaminase_dom"/>
</dbReference>
<dbReference type="SUPFAM" id="SSF51556">
    <property type="entry name" value="Metallo-dependent hydrolases"/>
    <property type="match status" value="1"/>
</dbReference>
<protein>
    <recommendedName>
        <fullName evidence="3">adenosine deaminase</fullName>
        <ecNumber evidence="3">3.5.4.4</ecNumber>
    </recommendedName>
</protein>
<feature type="domain" description="Adenosine deaminase" evidence="8">
    <location>
        <begin position="7"/>
        <end position="329"/>
    </location>
</feature>
<evidence type="ECO:0000256" key="6">
    <source>
        <dbReference type="ARBA" id="ARBA00022833"/>
    </source>
</evidence>
<dbReference type="GO" id="GO:0006154">
    <property type="term" value="P:adenosine catabolic process"/>
    <property type="evidence" value="ECO:0007669"/>
    <property type="project" value="TreeGrafter"/>
</dbReference>
<keyword evidence="5 9" id="KW-0378">Hydrolase</keyword>
<reference evidence="9 10" key="1">
    <citation type="journal article" date="2017" name="Antonie Van Leeuwenhoek">
        <title>Rhizobium rhizosphaerae sp. nov., a novel species isolated from rice rhizosphere.</title>
        <authorList>
            <person name="Zhao J.J."/>
            <person name="Zhang J."/>
            <person name="Zhang R.J."/>
            <person name="Zhang C.W."/>
            <person name="Yin H.Q."/>
            <person name="Zhang X.X."/>
        </authorList>
    </citation>
    <scope>NUCLEOTIDE SEQUENCE [LARGE SCALE GENOMIC DNA]</scope>
    <source>
        <strain evidence="9 10">BSs20135</strain>
    </source>
</reference>
<evidence type="ECO:0000259" key="8">
    <source>
        <dbReference type="Pfam" id="PF00962"/>
    </source>
</evidence>
<comment type="caution">
    <text evidence="9">The sequence shown here is derived from an EMBL/GenBank/DDBJ whole genome shotgun (WGS) entry which is preliminary data.</text>
</comment>
<dbReference type="NCBIfam" id="TIGR01430">
    <property type="entry name" value="aden_deam"/>
    <property type="match status" value="1"/>
</dbReference>
<evidence type="ECO:0000256" key="2">
    <source>
        <dbReference type="ARBA" id="ARBA00006676"/>
    </source>
</evidence>
<evidence type="ECO:0000256" key="5">
    <source>
        <dbReference type="ARBA" id="ARBA00022801"/>
    </source>
</evidence>
<dbReference type="GO" id="GO:0043103">
    <property type="term" value="P:hypoxanthine salvage"/>
    <property type="evidence" value="ECO:0007669"/>
    <property type="project" value="TreeGrafter"/>
</dbReference>
<comment type="similarity">
    <text evidence="2">Belongs to the metallo-dependent hydrolases superfamily. Adenosine and AMP deaminases family.</text>
</comment>
<accession>K6XHL2</accession>
<evidence type="ECO:0000313" key="10">
    <source>
        <dbReference type="Proteomes" id="UP000006327"/>
    </source>
</evidence>
<dbReference type="NCBIfam" id="NF006846">
    <property type="entry name" value="PRK09358.1-1"/>
    <property type="match status" value="1"/>
</dbReference>
<keyword evidence="7" id="KW-0546">Nucleotide metabolism</keyword>
<dbReference type="GO" id="GO:0009117">
    <property type="term" value="P:nucleotide metabolic process"/>
    <property type="evidence" value="ECO:0007669"/>
    <property type="project" value="UniProtKB-KW"/>
</dbReference>
<dbReference type="GO" id="GO:0005829">
    <property type="term" value="C:cytosol"/>
    <property type="evidence" value="ECO:0007669"/>
    <property type="project" value="TreeGrafter"/>
</dbReference>
<dbReference type="STRING" id="493475.GARC_3200"/>
<dbReference type="Gene3D" id="3.20.20.140">
    <property type="entry name" value="Metal-dependent hydrolases"/>
    <property type="match status" value="1"/>
</dbReference>
<evidence type="ECO:0000256" key="4">
    <source>
        <dbReference type="ARBA" id="ARBA00022723"/>
    </source>
</evidence>
<organism evidence="9 10">
    <name type="scientific">Paraglaciecola arctica BSs20135</name>
    <dbReference type="NCBI Taxonomy" id="493475"/>
    <lineage>
        <taxon>Bacteria</taxon>
        <taxon>Pseudomonadati</taxon>
        <taxon>Pseudomonadota</taxon>
        <taxon>Gammaproteobacteria</taxon>
        <taxon>Alteromonadales</taxon>
        <taxon>Alteromonadaceae</taxon>
        <taxon>Paraglaciecola</taxon>
    </lineage>
</organism>
<dbReference type="eggNOG" id="COG1816">
    <property type="taxonomic scope" value="Bacteria"/>
</dbReference>
<evidence type="ECO:0000256" key="1">
    <source>
        <dbReference type="ARBA" id="ARBA00001947"/>
    </source>
</evidence>
<dbReference type="GO" id="GO:0046872">
    <property type="term" value="F:metal ion binding"/>
    <property type="evidence" value="ECO:0007669"/>
    <property type="project" value="UniProtKB-KW"/>
</dbReference>
<evidence type="ECO:0000256" key="3">
    <source>
        <dbReference type="ARBA" id="ARBA00012784"/>
    </source>
</evidence>
<name>K6XHL2_9ALTE</name>